<protein>
    <recommendedName>
        <fullName evidence="3">Aminotransferase</fullName>
        <ecNumber evidence="3">2.6.1.-</ecNumber>
    </recommendedName>
</protein>
<dbReference type="InterPro" id="IPR004838">
    <property type="entry name" value="NHTrfase_class1_PyrdxlP-BS"/>
</dbReference>
<feature type="domain" description="Aminotransferase class I/classII large" evidence="4">
    <location>
        <begin position="17"/>
        <end position="328"/>
    </location>
</feature>
<dbReference type="CDD" id="cd00609">
    <property type="entry name" value="AAT_like"/>
    <property type="match status" value="1"/>
</dbReference>
<evidence type="ECO:0000256" key="1">
    <source>
        <dbReference type="ARBA" id="ARBA00001933"/>
    </source>
</evidence>
<dbReference type="GO" id="GO:0030170">
    <property type="term" value="F:pyridoxal phosphate binding"/>
    <property type="evidence" value="ECO:0007669"/>
    <property type="project" value="InterPro"/>
</dbReference>
<name>A0A4Y8L6T4_9BACT</name>
<evidence type="ECO:0000259" key="4">
    <source>
        <dbReference type="Pfam" id="PF00155"/>
    </source>
</evidence>
<keyword evidence="2" id="KW-0663">Pyridoxal phosphate</keyword>
<dbReference type="Gene3D" id="3.40.640.10">
    <property type="entry name" value="Type I PLP-dependent aspartate aminotransferase-like (Major domain)"/>
    <property type="match status" value="1"/>
</dbReference>
<gene>
    <name evidence="5" type="ORF">E2605_08090</name>
</gene>
<dbReference type="PANTHER" id="PTHR42885:SF1">
    <property type="entry name" value="THREONINE-PHOSPHATE DECARBOXYLASE"/>
    <property type="match status" value="1"/>
</dbReference>
<dbReference type="SUPFAM" id="SSF53383">
    <property type="entry name" value="PLP-dependent transferases"/>
    <property type="match status" value="1"/>
</dbReference>
<dbReference type="InterPro" id="IPR004839">
    <property type="entry name" value="Aminotransferase_I/II_large"/>
</dbReference>
<comment type="similarity">
    <text evidence="3">Belongs to the class-I pyridoxal-phosphate-dependent aminotransferase family.</text>
</comment>
<keyword evidence="6" id="KW-1185">Reference proteome</keyword>
<comment type="cofactor">
    <cofactor evidence="1 3">
        <name>pyridoxal 5'-phosphate</name>
        <dbReference type="ChEBI" id="CHEBI:597326"/>
    </cofactor>
</comment>
<dbReference type="InterPro" id="IPR015422">
    <property type="entry name" value="PyrdxlP-dep_Trfase_small"/>
</dbReference>
<proteinExistence type="inferred from homology"/>
<dbReference type="OrthoDB" id="9813612at2"/>
<organism evidence="5 6">
    <name type="scientific">Dysgonomonas capnocytophagoides</name>
    <dbReference type="NCBI Taxonomy" id="45254"/>
    <lineage>
        <taxon>Bacteria</taxon>
        <taxon>Pseudomonadati</taxon>
        <taxon>Bacteroidota</taxon>
        <taxon>Bacteroidia</taxon>
        <taxon>Bacteroidales</taxon>
        <taxon>Dysgonomonadaceae</taxon>
        <taxon>Dysgonomonas</taxon>
    </lineage>
</organism>
<evidence type="ECO:0000313" key="5">
    <source>
        <dbReference type="EMBL" id="TFD96770.1"/>
    </source>
</evidence>
<evidence type="ECO:0000313" key="6">
    <source>
        <dbReference type="Proteomes" id="UP000297861"/>
    </source>
</evidence>
<dbReference type="EMBL" id="SOML01000004">
    <property type="protein sequence ID" value="TFD96770.1"/>
    <property type="molecule type" value="Genomic_DNA"/>
</dbReference>
<dbReference type="Gene3D" id="3.90.1150.10">
    <property type="entry name" value="Aspartate Aminotransferase, domain 1"/>
    <property type="match status" value="1"/>
</dbReference>
<dbReference type="RefSeq" id="WP_134436071.1">
    <property type="nucleotide sequence ID" value="NZ_SOML01000004.1"/>
</dbReference>
<dbReference type="STRING" id="1121485.GCA_000426485_02144"/>
<accession>A0A4Y8L6T4</accession>
<dbReference type="InterPro" id="IPR015421">
    <property type="entry name" value="PyrdxlP-dep_Trfase_major"/>
</dbReference>
<sequence length="336" mass="38463">MINGHGDDIYSHGKKIVSNFSSNVYNKFDSSDLEKYLCDHISTIHSYPEPDAHTLKSIICKNLNIGSDEICITNGATEAIYLIAQLYRGAKTAVVIPTFSEYEDACRIQQHQLYFIDSLDNIEPDTGLVWLCNPNNPTGKIYDTDYLDQIVSNHPQTCFVIDQSYAGFTDKKVWSAKEALKYQNVIILHSLTKCYAIPGLRLGYITACSKLTEKVSHFSMPWSVNQIAQLAGQYLLQNTAYDFRECITESERVQKRIAGINGIEIYPSDMHYFLCRLDKGQASELKQFLIDRYGILIRDASNFRGLDERYFRIATQSPEENQELIKALQEWIKLRF</sequence>
<dbReference type="EC" id="2.6.1.-" evidence="3"/>
<dbReference type="PANTHER" id="PTHR42885">
    <property type="entry name" value="HISTIDINOL-PHOSPHATE AMINOTRANSFERASE-RELATED"/>
    <property type="match status" value="1"/>
</dbReference>
<dbReference type="GO" id="GO:0008483">
    <property type="term" value="F:transaminase activity"/>
    <property type="evidence" value="ECO:0007669"/>
    <property type="project" value="UniProtKB-KW"/>
</dbReference>
<reference evidence="5 6" key="1">
    <citation type="submission" date="2019-03" db="EMBL/GenBank/DDBJ databases">
        <title>San Antonio Military Medical Center submission to MRSN (WRAIR), pending publication.</title>
        <authorList>
            <person name="Blyth D.M."/>
            <person name="Mccarthy S.L."/>
            <person name="Schall S.E."/>
            <person name="Stam J.A."/>
            <person name="Ong A.C."/>
            <person name="Mcgann P.T."/>
        </authorList>
    </citation>
    <scope>NUCLEOTIDE SEQUENCE [LARGE SCALE GENOMIC DNA]</scope>
    <source>
        <strain evidence="5 6">MRSN571793</strain>
    </source>
</reference>
<dbReference type="InterPro" id="IPR015424">
    <property type="entry name" value="PyrdxlP-dep_Trfase"/>
</dbReference>
<dbReference type="AlphaFoldDB" id="A0A4Y8L6T4"/>
<evidence type="ECO:0000256" key="2">
    <source>
        <dbReference type="ARBA" id="ARBA00022898"/>
    </source>
</evidence>
<keyword evidence="3 5" id="KW-0808">Transferase</keyword>
<dbReference type="Pfam" id="PF00155">
    <property type="entry name" value="Aminotran_1_2"/>
    <property type="match status" value="1"/>
</dbReference>
<dbReference type="Proteomes" id="UP000297861">
    <property type="component" value="Unassembled WGS sequence"/>
</dbReference>
<comment type="caution">
    <text evidence="5">The sequence shown here is derived from an EMBL/GenBank/DDBJ whole genome shotgun (WGS) entry which is preliminary data.</text>
</comment>
<evidence type="ECO:0000256" key="3">
    <source>
        <dbReference type="RuleBase" id="RU000481"/>
    </source>
</evidence>
<keyword evidence="3 5" id="KW-0032">Aminotransferase</keyword>
<dbReference type="PROSITE" id="PS00105">
    <property type="entry name" value="AA_TRANSFER_CLASS_1"/>
    <property type="match status" value="1"/>
</dbReference>